<dbReference type="PANTHER" id="PTHR42852">
    <property type="entry name" value="THIOL:DISULFIDE INTERCHANGE PROTEIN DSBE"/>
    <property type="match status" value="1"/>
</dbReference>
<dbReference type="PANTHER" id="PTHR42852:SF17">
    <property type="entry name" value="THIOREDOXIN-LIKE PROTEIN HI_1115"/>
    <property type="match status" value="1"/>
</dbReference>
<dbReference type="InterPro" id="IPR036249">
    <property type="entry name" value="Thioredoxin-like_sf"/>
</dbReference>
<dbReference type="GO" id="GO:0016209">
    <property type="term" value="F:antioxidant activity"/>
    <property type="evidence" value="ECO:0007669"/>
    <property type="project" value="InterPro"/>
</dbReference>
<sequence>MKRAGLFFLVLFILGGVGYSLTRIEERNAMVKPPDAEKSDHLAADDRIREGMQAPDFELYKLDGQKVKLSALRGHPLLVMFWSTQSPTCADEMPALVSFYESHRLSGLEVLTVNVTKTESSVEDVKAFATKYKLPFPVLLDPEMKAQEAYQVAIIPTSFLLDKKGVIRKIFQEPLTVETLEKTGY</sequence>
<gene>
    <name evidence="2" type="primary">resA_2</name>
    <name evidence="2" type="ORF">CB4_02204</name>
</gene>
<dbReference type="CDD" id="cd02966">
    <property type="entry name" value="TlpA_like_family"/>
    <property type="match status" value="1"/>
</dbReference>
<dbReference type="OrthoDB" id="25753at2"/>
<name>A0A0U5BIN3_9BACL</name>
<keyword evidence="1" id="KW-1015">Disulfide bond</keyword>
<proteinExistence type="predicted"/>
<reference evidence="2 3" key="1">
    <citation type="submission" date="2015-12" db="EMBL/GenBank/DDBJ databases">
        <title>Genome sequence of Aneurinibacillus soli.</title>
        <authorList>
            <person name="Lee J.S."/>
            <person name="Lee K.C."/>
            <person name="Kim K.K."/>
            <person name="Lee B.W."/>
        </authorList>
    </citation>
    <scope>NUCLEOTIDE SEQUENCE [LARGE SCALE GENOMIC DNA]</scope>
    <source>
        <strain evidence="2 3">CB4</strain>
    </source>
</reference>
<dbReference type="EMBL" id="AP017312">
    <property type="protein sequence ID" value="BAU28030.1"/>
    <property type="molecule type" value="Genomic_DNA"/>
</dbReference>
<dbReference type="Gene3D" id="3.40.30.10">
    <property type="entry name" value="Glutaredoxin"/>
    <property type="match status" value="1"/>
</dbReference>
<dbReference type="PROSITE" id="PS51352">
    <property type="entry name" value="THIOREDOXIN_2"/>
    <property type="match status" value="1"/>
</dbReference>
<dbReference type="AlphaFoldDB" id="A0A0U5BIN3"/>
<dbReference type="RefSeq" id="WP_096465821.1">
    <property type="nucleotide sequence ID" value="NZ_AP017312.1"/>
</dbReference>
<keyword evidence="3" id="KW-1185">Reference proteome</keyword>
<dbReference type="InterPro" id="IPR000866">
    <property type="entry name" value="AhpC/TSA"/>
</dbReference>
<dbReference type="Pfam" id="PF00578">
    <property type="entry name" value="AhpC-TSA"/>
    <property type="match status" value="1"/>
</dbReference>
<dbReference type="InterPro" id="IPR050553">
    <property type="entry name" value="Thioredoxin_ResA/DsbE_sf"/>
</dbReference>
<evidence type="ECO:0000313" key="2">
    <source>
        <dbReference type="EMBL" id="BAU28030.1"/>
    </source>
</evidence>
<dbReference type="GO" id="GO:0016491">
    <property type="term" value="F:oxidoreductase activity"/>
    <property type="evidence" value="ECO:0007669"/>
    <property type="project" value="InterPro"/>
</dbReference>
<evidence type="ECO:0000313" key="3">
    <source>
        <dbReference type="Proteomes" id="UP000217696"/>
    </source>
</evidence>
<organism evidence="2 3">
    <name type="scientific">Aneurinibacillus soli</name>
    <dbReference type="NCBI Taxonomy" id="1500254"/>
    <lineage>
        <taxon>Bacteria</taxon>
        <taxon>Bacillati</taxon>
        <taxon>Bacillota</taxon>
        <taxon>Bacilli</taxon>
        <taxon>Bacillales</taxon>
        <taxon>Paenibacillaceae</taxon>
        <taxon>Aneurinibacillus group</taxon>
        <taxon>Aneurinibacillus</taxon>
    </lineage>
</organism>
<dbReference type="InterPro" id="IPR013766">
    <property type="entry name" value="Thioredoxin_domain"/>
</dbReference>
<evidence type="ECO:0000256" key="1">
    <source>
        <dbReference type="ARBA" id="ARBA00023157"/>
    </source>
</evidence>
<accession>A0A0U5BIN3</accession>
<protein>
    <submittedName>
        <fullName evidence="2">Thiol-disulfide oxidoreductase ResA</fullName>
    </submittedName>
</protein>
<dbReference type="KEGG" id="asoc:CB4_02204"/>
<dbReference type="Proteomes" id="UP000217696">
    <property type="component" value="Chromosome"/>
</dbReference>
<dbReference type="SUPFAM" id="SSF52833">
    <property type="entry name" value="Thioredoxin-like"/>
    <property type="match status" value="1"/>
</dbReference>